<evidence type="ECO:0000256" key="1">
    <source>
        <dbReference type="SAM" id="MobiDB-lite"/>
    </source>
</evidence>
<proteinExistence type="predicted"/>
<dbReference type="EMBL" id="JAPEVG010000500">
    <property type="protein sequence ID" value="KAJ8462050.1"/>
    <property type="molecule type" value="Genomic_DNA"/>
</dbReference>
<keyword evidence="3" id="KW-1185">Reference proteome</keyword>
<dbReference type="PANTHER" id="PTHR33266">
    <property type="entry name" value="CHROMOSOME 15, WHOLE GENOME SHOTGUN SEQUENCE"/>
    <property type="match status" value="1"/>
</dbReference>
<sequence length="928" mass="103030">MDDSPNVRSLLAEIDRAAWTTGKWAFERIAADEDRMSDEAHREADKKVFPKIRRYWPLSLGDTFYALCDIAKDAAPFQTVNDISEDWVKVQDSRLGQLVCKLLDTLIAQGEQATFKEVRRFKLFQNRFHFDPTELPAEALNERQASRTAWGTPFVGEYHKYLYKWIMDVKAGKTSFPGSGPYHNILPIIQSSGTGKSRLAHEVASLIFTLPLNFHGRLENKSSVYPEPDGKVAEYLTATSDRNLAKARHRWFLRRLVETAVEYLQAMAPGKKYKSFSELACAWRAYLSESGEATESRRAEMNKKCVANAPTKDNVPKETEFEAYLKNGLQPLEDAIKSRVSTGVTAPSTGVAAPSTDVTAPSILILFTLDEVDGLSSVSVDDGSTCYDVLLSALQDFQPQNPYFIITLSTHSRLDLHAPAHRRVNSARGAGPYAFHQAPWTEVPFDCSISLQGRPIYRPGTMTLDDAATPEYMAKYGRPVFDARLQAIKKAGLQGPVAGIADFAFTKLVGRTPEQHVRVSRAHKDLTADVNILSLGVELAALGTRVLLDFDISRESARDVMQNLLSNHTLIAFSIPQHREYMRAGTPSEPILAHAAAKLMNEFGLDIVRSLTEGFKHGLLDKGQRGELVARLLLILAHDKAQAPLPQRSLSDPPAATNWSQKVPVLTFLQALFAANHHESIRNCFPANARHVDQPVTLDKAFDGAYVRFSHFVRLGRKDMVDTHAGAAALARGMAFQGYHSQPSWDVAIPVLMKDTKIDPSHVTFILIQVKARVAKRTLFVKASKGMITDHPYIIIEMQVGIRDNLDVEGNAQRSSTGFVVSARTSPPNLRSESDTSGAPRYEIKAYGCSSDIYGVIGSQQKHQYASLLATRGILEEHARQDSEYLKCVQQMKPVWVRNKPCFGWAEDVELHGEPAGGEGEVEGEVEE</sequence>
<reference evidence="2" key="1">
    <citation type="submission" date="2022-11" db="EMBL/GenBank/DDBJ databases">
        <title>Genome Sequence of Cubamyces cubensis.</title>
        <authorList>
            <person name="Buettner E."/>
        </authorList>
    </citation>
    <scope>NUCLEOTIDE SEQUENCE</scope>
    <source>
        <strain evidence="2">MPL-01</strain>
    </source>
</reference>
<evidence type="ECO:0000313" key="3">
    <source>
        <dbReference type="Proteomes" id="UP001215151"/>
    </source>
</evidence>
<protein>
    <submittedName>
        <fullName evidence="2">Uncharacterized protein</fullName>
    </submittedName>
</protein>
<dbReference type="Proteomes" id="UP001215151">
    <property type="component" value="Unassembled WGS sequence"/>
</dbReference>
<comment type="caution">
    <text evidence="2">The sequence shown here is derived from an EMBL/GenBank/DDBJ whole genome shotgun (WGS) entry which is preliminary data.</text>
</comment>
<gene>
    <name evidence="2" type="ORF">ONZ51_g11150</name>
</gene>
<evidence type="ECO:0000313" key="2">
    <source>
        <dbReference type="EMBL" id="KAJ8462050.1"/>
    </source>
</evidence>
<accession>A0AAD7TKT4</accession>
<feature type="region of interest" description="Disordered" evidence="1">
    <location>
        <begin position="818"/>
        <end position="837"/>
    </location>
</feature>
<organism evidence="2 3">
    <name type="scientific">Trametes cubensis</name>
    <dbReference type="NCBI Taxonomy" id="1111947"/>
    <lineage>
        <taxon>Eukaryota</taxon>
        <taxon>Fungi</taxon>
        <taxon>Dikarya</taxon>
        <taxon>Basidiomycota</taxon>
        <taxon>Agaricomycotina</taxon>
        <taxon>Agaricomycetes</taxon>
        <taxon>Polyporales</taxon>
        <taxon>Polyporaceae</taxon>
        <taxon>Trametes</taxon>
    </lineage>
</organism>
<name>A0AAD7TKT4_9APHY</name>
<dbReference type="AlphaFoldDB" id="A0AAD7TKT4"/>
<dbReference type="PANTHER" id="PTHR33266:SF1">
    <property type="entry name" value="F-BOX DOMAIN-CONTAINING PROTEIN"/>
    <property type="match status" value="1"/>
</dbReference>